<proteinExistence type="predicted"/>
<protein>
    <submittedName>
        <fullName evidence="1">Uncharacterized protein</fullName>
    </submittedName>
</protein>
<sequence length="53" mass="5975">MKVKINSIIFINPELIAPRIFGGEIVVKIYDNKVEFTGAKSLIDGLIWDLDNL</sequence>
<geneLocation type="plasmid" evidence="1 2">
    <name>pKHSU-234311-028-1</name>
</geneLocation>
<dbReference type="AlphaFoldDB" id="A0ABC8EJL3"/>
<dbReference type="EMBL" id="AP026819">
    <property type="protein sequence ID" value="BDR82472.1"/>
    <property type="molecule type" value="Genomic_DNA"/>
</dbReference>
<evidence type="ECO:0000313" key="1">
    <source>
        <dbReference type="EMBL" id="BDR82472.1"/>
    </source>
</evidence>
<dbReference type="RefSeq" id="WP_155276601.1">
    <property type="nucleotide sequence ID" value="NZ_AP026812.1"/>
</dbReference>
<reference evidence="1 2" key="1">
    <citation type="submission" date="2022-09" db="EMBL/GenBank/DDBJ databases">
        <title>complete genome sequences of Clostridium tetani str. KHSU-234311-028 isolated from soil.</title>
        <authorList>
            <person name="Sekizuka T."/>
            <person name="Shitada C."/>
            <person name="Takahashi M."/>
            <person name="Kuroda M."/>
        </authorList>
    </citation>
    <scope>NUCLEOTIDE SEQUENCE [LARGE SCALE GENOMIC DNA]</scope>
    <source>
        <strain evidence="1 2">KHSU-234311-028</strain>
        <plasmid evidence="1 2">pKHSU-234311-028-1</plasmid>
    </source>
</reference>
<gene>
    <name evidence="1" type="ORF">K234311028_p10310</name>
</gene>
<organism evidence="1 2">
    <name type="scientific">Clostridium tetani</name>
    <dbReference type="NCBI Taxonomy" id="1513"/>
    <lineage>
        <taxon>Bacteria</taxon>
        <taxon>Bacillati</taxon>
        <taxon>Bacillota</taxon>
        <taxon>Clostridia</taxon>
        <taxon>Eubacteriales</taxon>
        <taxon>Clostridiaceae</taxon>
        <taxon>Clostridium</taxon>
    </lineage>
</organism>
<dbReference type="Proteomes" id="UP001321763">
    <property type="component" value="Plasmid pKHSU-234311-028-1"/>
</dbReference>
<keyword evidence="1" id="KW-0614">Plasmid</keyword>
<accession>A0ABC8EJL3</accession>
<evidence type="ECO:0000313" key="2">
    <source>
        <dbReference type="Proteomes" id="UP001321763"/>
    </source>
</evidence>
<name>A0ABC8EJL3_CLOTA</name>